<dbReference type="GeneID" id="7048511"/>
<dbReference type="PROSITE" id="PS51352">
    <property type="entry name" value="THIOREDOXIN_2"/>
    <property type="match status" value="1"/>
</dbReference>
<dbReference type="GO" id="GO:0034599">
    <property type="term" value="P:cellular response to oxidative stress"/>
    <property type="evidence" value="ECO:0000318"/>
    <property type="project" value="GO_Central"/>
</dbReference>
<keyword evidence="11" id="KW-1185">Reference proteome</keyword>
<evidence type="ECO:0000256" key="1">
    <source>
        <dbReference type="ARBA" id="ARBA00010505"/>
    </source>
</evidence>
<dbReference type="GO" id="GO:0045454">
    <property type="term" value="P:cell redox homeostasis"/>
    <property type="evidence" value="ECO:0000318"/>
    <property type="project" value="GO_Central"/>
</dbReference>
<evidence type="ECO:0000256" key="5">
    <source>
        <dbReference type="ARBA" id="ARBA00023284"/>
    </source>
</evidence>
<reference evidence="9 11" key="1">
    <citation type="journal article" date="2011" name="Science">
        <title>Comparative functional genomics of the fission yeasts.</title>
        <authorList>
            <person name="Rhind N."/>
            <person name="Chen Z."/>
            <person name="Yassour M."/>
            <person name="Thompson D.A."/>
            <person name="Haas B.J."/>
            <person name="Habib N."/>
            <person name="Wapinski I."/>
            <person name="Roy S."/>
            <person name="Lin M.F."/>
            <person name="Heiman D.I."/>
            <person name="Young S.K."/>
            <person name="Furuya K."/>
            <person name="Guo Y."/>
            <person name="Pidoux A."/>
            <person name="Chen H.M."/>
            <person name="Robbertse B."/>
            <person name="Goldberg J.M."/>
            <person name="Aoki K."/>
            <person name="Bayne E.H."/>
            <person name="Berlin A.M."/>
            <person name="Desjardins C.A."/>
            <person name="Dobbs E."/>
            <person name="Dukaj L."/>
            <person name="Fan L."/>
            <person name="FitzGerald M.G."/>
            <person name="French C."/>
            <person name="Gujja S."/>
            <person name="Hansen K."/>
            <person name="Keifenheim D."/>
            <person name="Levin J.Z."/>
            <person name="Mosher R.A."/>
            <person name="Mueller C.A."/>
            <person name="Pfiffner J."/>
            <person name="Priest M."/>
            <person name="Russ C."/>
            <person name="Smialowska A."/>
            <person name="Swoboda P."/>
            <person name="Sykes S.M."/>
            <person name="Vaughn M."/>
            <person name="Vengrova S."/>
            <person name="Yoder R."/>
            <person name="Zeng Q."/>
            <person name="Allshire R."/>
            <person name="Baulcombe D."/>
            <person name="Birren B.W."/>
            <person name="Brown W."/>
            <person name="Ekwall K."/>
            <person name="Kellis M."/>
            <person name="Leatherwood J."/>
            <person name="Levin H."/>
            <person name="Margalit H."/>
            <person name="Martienssen R."/>
            <person name="Nieduszynski C.A."/>
            <person name="Spatafora J.W."/>
            <person name="Friedman N."/>
            <person name="Dalgaard J.Z."/>
            <person name="Baumann P."/>
            <person name="Niki H."/>
            <person name="Regev A."/>
            <person name="Nusbaum C."/>
        </authorList>
    </citation>
    <scope>NUCLEOTIDE SEQUENCE [LARGE SCALE GENOMIC DNA]</scope>
    <source>
        <strain evidence="11">yFS275 / FY16936</strain>
    </source>
</reference>
<dbReference type="GO" id="GO:0008379">
    <property type="term" value="F:thioredoxin peroxidase activity"/>
    <property type="evidence" value="ECO:0000318"/>
    <property type="project" value="GO_Central"/>
</dbReference>
<dbReference type="AlphaFoldDB" id="B6K3I1"/>
<evidence type="ECO:0000256" key="2">
    <source>
        <dbReference type="ARBA" id="ARBA00022559"/>
    </source>
</evidence>
<organism evidence="9 11">
    <name type="scientific">Schizosaccharomyces japonicus (strain yFS275 / FY16936)</name>
    <name type="common">Fission yeast</name>
    <dbReference type="NCBI Taxonomy" id="402676"/>
    <lineage>
        <taxon>Eukaryota</taxon>
        <taxon>Fungi</taxon>
        <taxon>Dikarya</taxon>
        <taxon>Ascomycota</taxon>
        <taxon>Taphrinomycotina</taxon>
        <taxon>Schizosaccharomycetes</taxon>
        <taxon>Schizosaccharomycetales</taxon>
        <taxon>Schizosaccharomycetaceae</taxon>
        <taxon>Schizosaccharomyces</taxon>
    </lineage>
</organism>
<keyword evidence="3 7" id="KW-0049">Antioxidant</keyword>
<dbReference type="PANTHER" id="PTHR10430:SF39">
    <property type="entry name" value="PEROXISOMAL MEMBRANE ASSOCIATED PROTEIN 20"/>
    <property type="match status" value="1"/>
</dbReference>
<dbReference type="VEuPathDB" id="FungiDB:SJAG_03166"/>
<dbReference type="InterPro" id="IPR037944">
    <property type="entry name" value="PRX5-like"/>
</dbReference>
<dbReference type="InterPro" id="IPR036249">
    <property type="entry name" value="Thioredoxin-like_sf"/>
</dbReference>
<dbReference type="InterPro" id="IPR013740">
    <property type="entry name" value="Redoxin"/>
</dbReference>
<dbReference type="HOGENOM" id="CLU_072440_3_1_1"/>
<comment type="similarity">
    <text evidence="1 7">Belongs to the peroxiredoxin family. Prx5 subfamily.</text>
</comment>
<dbReference type="PANTHER" id="PTHR10430">
    <property type="entry name" value="PEROXIREDOXIN"/>
    <property type="match status" value="1"/>
</dbReference>
<dbReference type="GO" id="GO:0005737">
    <property type="term" value="C:cytoplasm"/>
    <property type="evidence" value="ECO:0000318"/>
    <property type="project" value="GO_Central"/>
</dbReference>
<dbReference type="GO" id="GO:0005739">
    <property type="term" value="C:mitochondrion"/>
    <property type="evidence" value="ECO:0000318"/>
    <property type="project" value="GO_Central"/>
</dbReference>
<dbReference type="InterPro" id="IPR013766">
    <property type="entry name" value="Thioredoxin_domain"/>
</dbReference>
<evidence type="ECO:0000313" key="9">
    <source>
        <dbReference type="EMBL" id="EEB08038.1"/>
    </source>
</evidence>
<evidence type="ECO:0000259" key="8">
    <source>
        <dbReference type="PROSITE" id="PS51352"/>
    </source>
</evidence>
<feature type="active site" description="Cysteine sulfenic acid (-SOH) intermediate" evidence="6">
    <location>
        <position position="42"/>
    </location>
</feature>
<keyword evidence="5 7" id="KW-0676">Redox-active center</keyword>
<evidence type="ECO:0000256" key="3">
    <source>
        <dbReference type="ARBA" id="ARBA00022862"/>
    </source>
</evidence>
<evidence type="ECO:0000256" key="7">
    <source>
        <dbReference type="RuleBase" id="RU366011"/>
    </source>
</evidence>
<dbReference type="STRING" id="402676.B6K3I1"/>
<dbReference type="RefSeq" id="XP_002174331.1">
    <property type="nucleotide sequence ID" value="XM_002174295.2"/>
</dbReference>
<proteinExistence type="inferred from homology"/>
<dbReference type="OrthoDB" id="1882547at2759"/>
<keyword evidence="2 7" id="KW-0575">Peroxidase</keyword>
<dbReference type="OMA" id="ACLLCIK"/>
<protein>
    <submittedName>
        <fullName evidence="9">Thioredoxin peroxidase</fullName>
    </submittedName>
</protein>
<dbReference type="GO" id="GO:0042744">
    <property type="term" value="P:hydrogen peroxide catabolic process"/>
    <property type="evidence" value="ECO:0000318"/>
    <property type="project" value="GO_Central"/>
</dbReference>
<dbReference type="Proteomes" id="UP000001744">
    <property type="component" value="Unassembled WGS sequence"/>
</dbReference>
<dbReference type="EMBL" id="KE651167">
    <property type="protein sequence ID" value="EEB08038.1"/>
    <property type="molecule type" value="Genomic_DNA"/>
</dbReference>
<dbReference type="CDD" id="cd03013">
    <property type="entry name" value="PRX5_like"/>
    <property type="match status" value="1"/>
</dbReference>
<evidence type="ECO:0000256" key="6">
    <source>
        <dbReference type="PIRSR" id="PIRSR637944-1"/>
    </source>
</evidence>
<dbReference type="Gene3D" id="3.40.30.10">
    <property type="entry name" value="Glutaredoxin"/>
    <property type="match status" value="1"/>
</dbReference>
<dbReference type="Pfam" id="PF08534">
    <property type="entry name" value="Redoxin"/>
    <property type="match status" value="1"/>
</dbReference>
<dbReference type="GO" id="GO:0051082">
    <property type="term" value="F:unfolded protein binding"/>
    <property type="evidence" value="ECO:0007669"/>
    <property type="project" value="EnsemblFungi"/>
</dbReference>
<dbReference type="eggNOG" id="KOG0541">
    <property type="taxonomic scope" value="Eukaryota"/>
</dbReference>
<accession>B6K3I1</accession>
<name>B6K3I1_SCHJY</name>
<keyword evidence="4 7" id="KW-0560">Oxidoreductase</keyword>
<feature type="domain" description="Thioredoxin" evidence="8">
    <location>
        <begin position="2"/>
        <end position="155"/>
    </location>
</feature>
<gene>
    <name evidence="10" type="primary">pmp20</name>
    <name evidence="9" type="ORF">SJAG_03166</name>
</gene>
<evidence type="ECO:0000313" key="10">
    <source>
        <dbReference type="JaponicusDB" id="SJAG_03166"/>
    </source>
</evidence>
<evidence type="ECO:0000313" key="11">
    <source>
        <dbReference type="Proteomes" id="UP000001744"/>
    </source>
</evidence>
<sequence length="155" mass="16748">MIALGATLPSVELWENKPNNKVEFPDGKIIIVGVPGAFTPPCSSQVPGYVVAAEDFAAKGVVGIYIVAVNDVFVTNAWKKNLGFENYENVHFVSDWNGEFTKALGAEFDASGLLGPVRSKRYALVAENKKVQKIYVEGVVTDVDVSSAQNVLEEL</sequence>
<dbReference type="JaponicusDB" id="SJAG_03166">
    <property type="gene designation" value="pmp20"/>
</dbReference>
<dbReference type="SUPFAM" id="SSF52833">
    <property type="entry name" value="Thioredoxin-like"/>
    <property type="match status" value="1"/>
</dbReference>
<dbReference type="GO" id="GO:0005777">
    <property type="term" value="C:peroxisome"/>
    <property type="evidence" value="ECO:0000318"/>
    <property type="project" value="GO_Central"/>
</dbReference>
<evidence type="ECO:0000256" key="4">
    <source>
        <dbReference type="ARBA" id="ARBA00023002"/>
    </source>
</evidence>
<comment type="function">
    <text evidence="7">Thiol-specific peroxidase that catalyzes the reduction of hydrogen peroxide and organic hydroperoxides to water and alcohols, respectively. Plays a role in cell protection against oxidative stress by detoxifying peroxides.</text>
</comment>